<accession>A0A5M5C1E1</accession>
<feature type="non-terminal residue" evidence="1">
    <location>
        <position position="61"/>
    </location>
</feature>
<proteinExistence type="predicted"/>
<comment type="caution">
    <text evidence="1">The sequence shown here is derived from an EMBL/GenBank/DDBJ whole genome shotgun (WGS) entry which is preliminary data.</text>
</comment>
<dbReference type="Proteomes" id="UP000323717">
    <property type="component" value="Unassembled WGS sequence"/>
</dbReference>
<reference evidence="1 2" key="1">
    <citation type="journal article" date="2019" name="Nat. Med.">
        <title>A library of human gut bacterial isolates paired with longitudinal multiomics data enables mechanistic microbiome research.</title>
        <authorList>
            <person name="Poyet M."/>
            <person name="Groussin M."/>
            <person name="Gibbons S.M."/>
            <person name="Avila-Pacheco J."/>
            <person name="Jiang X."/>
            <person name="Kearney S.M."/>
            <person name="Perrotta A.R."/>
            <person name="Berdy B."/>
            <person name="Zhao S."/>
            <person name="Lieberman T.D."/>
            <person name="Swanson P.K."/>
            <person name="Smith M."/>
            <person name="Roesemann S."/>
            <person name="Alexander J.E."/>
            <person name="Rich S.A."/>
            <person name="Livny J."/>
            <person name="Vlamakis H."/>
            <person name="Clish C."/>
            <person name="Bullock K."/>
            <person name="Deik A."/>
            <person name="Scott J."/>
            <person name="Pierce K.A."/>
            <person name="Xavier R.J."/>
            <person name="Alm E.J."/>
        </authorList>
    </citation>
    <scope>NUCLEOTIDE SEQUENCE [LARGE SCALE GENOMIC DNA]</scope>
    <source>
        <strain evidence="1 2">BIOML-A163</strain>
    </source>
</reference>
<organism evidence="1 2">
    <name type="scientific">Bacteroides ovatus</name>
    <dbReference type="NCBI Taxonomy" id="28116"/>
    <lineage>
        <taxon>Bacteria</taxon>
        <taxon>Pseudomonadati</taxon>
        <taxon>Bacteroidota</taxon>
        <taxon>Bacteroidia</taxon>
        <taxon>Bacteroidales</taxon>
        <taxon>Bacteroidaceae</taxon>
        <taxon>Bacteroides</taxon>
    </lineage>
</organism>
<gene>
    <name evidence="1" type="ORF">F3D71_23085</name>
</gene>
<name>A0A5M5C1E1_BACOV</name>
<evidence type="ECO:0000313" key="2">
    <source>
        <dbReference type="Proteomes" id="UP000323717"/>
    </source>
</evidence>
<dbReference type="EMBL" id="VWLE01000469">
    <property type="protein sequence ID" value="KAA3941387.1"/>
    <property type="molecule type" value="Genomic_DNA"/>
</dbReference>
<protein>
    <submittedName>
        <fullName evidence="1">Uncharacterized protein</fullName>
    </submittedName>
</protein>
<sequence>MPSSSIIIPFRNLLSVLLLLPLVLSCRQDELILPVPPVSGKGETAEVTLSVRIPDFRAANT</sequence>
<evidence type="ECO:0000313" key="1">
    <source>
        <dbReference type="EMBL" id="KAA3941387.1"/>
    </source>
</evidence>
<dbReference type="AlphaFoldDB" id="A0A5M5C1E1"/>